<evidence type="ECO:0000313" key="3">
    <source>
        <dbReference type="EMBL" id="KYF65983.1"/>
    </source>
</evidence>
<keyword evidence="2" id="KW-0472">Membrane</keyword>
<sequence length="138" mass="15310">MSAKDSPHHHGRRADDLREARQARESWEQQKLREFGLDDVEGDASMFCLHCRREMLERLARAQARGSVLFDMVRLQGLSPLPPREVEPEAEGLAGRAPELFHGPGAMLPRRRLASWLVLAAVAIGALVLWAALAAQGP</sequence>
<evidence type="ECO:0000256" key="2">
    <source>
        <dbReference type="SAM" id="Phobius"/>
    </source>
</evidence>
<gene>
    <name evidence="3" type="ORF">BE15_47410</name>
</gene>
<keyword evidence="2" id="KW-1133">Transmembrane helix</keyword>
<dbReference type="EMBL" id="JEMA01000783">
    <property type="protein sequence ID" value="KYF65983.1"/>
    <property type="molecule type" value="Genomic_DNA"/>
</dbReference>
<reference evidence="3 4" key="1">
    <citation type="submission" date="2014-02" db="EMBL/GenBank/DDBJ databases">
        <title>The small core and large imbalanced accessory genome model reveals a collaborative survival strategy of Sorangium cellulosum strains in nature.</title>
        <authorList>
            <person name="Han K."/>
            <person name="Peng R."/>
            <person name="Blom J."/>
            <person name="Li Y.-Z."/>
        </authorList>
    </citation>
    <scope>NUCLEOTIDE SEQUENCE [LARGE SCALE GENOMIC DNA]</scope>
    <source>
        <strain evidence="3 4">So0008-312</strain>
    </source>
</reference>
<keyword evidence="2" id="KW-0812">Transmembrane</keyword>
<dbReference type="Proteomes" id="UP000075260">
    <property type="component" value="Unassembled WGS sequence"/>
</dbReference>
<organism evidence="3 4">
    <name type="scientific">Sorangium cellulosum</name>
    <name type="common">Polyangium cellulosum</name>
    <dbReference type="NCBI Taxonomy" id="56"/>
    <lineage>
        <taxon>Bacteria</taxon>
        <taxon>Pseudomonadati</taxon>
        <taxon>Myxococcota</taxon>
        <taxon>Polyangia</taxon>
        <taxon>Polyangiales</taxon>
        <taxon>Polyangiaceae</taxon>
        <taxon>Sorangium</taxon>
    </lineage>
</organism>
<dbReference type="RefSeq" id="WP_061610777.1">
    <property type="nucleotide sequence ID" value="NZ_JEMA01000783.1"/>
</dbReference>
<protein>
    <submittedName>
        <fullName evidence="3">Uncharacterized protein</fullName>
    </submittedName>
</protein>
<feature type="transmembrane region" description="Helical" evidence="2">
    <location>
        <begin position="113"/>
        <end position="133"/>
    </location>
</feature>
<accession>A0A150QDJ7</accession>
<dbReference type="OrthoDB" id="5521102at2"/>
<comment type="caution">
    <text evidence="3">The sequence shown here is derived from an EMBL/GenBank/DDBJ whole genome shotgun (WGS) entry which is preliminary data.</text>
</comment>
<feature type="region of interest" description="Disordered" evidence="1">
    <location>
        <begin position="1"/>
        <end position="23"/>
    </location>
</feature>
<evidence type="ECO:0000256" key="1">
    <source>
        <dbReference type="SAM" id="MobiDB-lite"/>
    </source>
</evidence>
<proteinExistence type="predicted"/>
<evidence type="ECO:0000313" key="4">
    <source>
        <dbReference type="Proteomes" id="UP000075260"/>
    </source>
</evidence>
<name>A0A150QDJ7_SORCE</name>
<dbReference type="AlphaFoldDB" id="A0A150QDJ7"/>